<evidence type="ECO:0000256" key="4">
    <source>
        <dbReference type="ARBA" id="ARBA00023136"/>
    </source>
</evidence>
<evidence type="ECO:0000313" key="8">
    <source>
        <dbReference type="Proteomes" id="UP000192906"/>
    </source>
</evidence>
<evidence type="ECO:0000256" key="3">
    <source>
        <dbReference type="ARBA" id="ARBA00022989"/>
    </source>
</evidence>
<accession>A0A1X7C0V7</accession>
<protein>
    <submittedName>
        <fullName evidence="7">Sulfate permease, SulP family</fullName>
    </submittedName>
</protein>
<evidence type="ECO:0000313" key="7">
    <source>
        <dbReference type="EMBL" id="SME87976.1"/>
    </source>
</evidence>
<feature type="transmembrane region" description="Helical" evidence="5">
    <location>
        <begin position="195"/>
        <end position="212"/>
    </location>
</feature>
<feature type="transmembrane region" description="Helical" evidence="5">
    <location>
        <begin position="18"/>
        <end position="38"/>
    </location>
</feature>
<keyword evidence="8" id="KW-1185">Reference proteome</keyword>
<feature type="transmembrane region" description="Helical" evidence="5">
    <location>
        <begin position="311"/>
        <end position="330"/>
    </location>
</feature>
<dbReference type="Pfam" id="PF00916">
    <property type="entry name" value="Sulfate_transp"/>
    <property type="match status" value="1"/>
</dbReference>
<feature type="transmembrane region" description="Helical" evidence="5">
    <location>
        <begin position="161"/>
        <end position="183"/>
    </location>
</feature>
<evidence type="ECO:0000256" key="5">
    <source>
        <dbReference type="SAM" id="Phobius"/>
    </source>
</evidence>
<reference evidence="8" key="1">
    <citation type="submission" date="2017-04" db="EMBL/GenBank/DDBJ databases">
        <authorList>
            <person name="Varghese N."/>
            <person name="Submissions S."/>
        </authorList>
    </citation>
    <scope>NUCLEOTIDE SEQUENCE [LARGE SCALE GENOMIC DNA]</scope>
    <source>
        <strain evidence="8">K3S</strain>
    </source>
</reference>
<dbReference type="Gene3D" id="3.30.750.24">
    <property type="entry name" value="STAS domain"/>
    <property type="match status" value="1"/>
</dbReference>
<feature type="transmembrane region" description="Helical" evidence="5">
    <location>
        <begin position="367"/>
        <end position="396"/>
    </location>
</feature>
<dbReference type="Proteomes" id="UP000192906">
    <property type="component" value="Unassembled WGS sequence"/>
</dbReference>
<feature type="transmembrane region" description="Helical" evidence="5">
    <location>
        <begin position="45"/>
        <end position="62"/>
    </location>
</feature>
<dbReference type="GO" id="GO:0055085">
    <property type="term" value="P:transmembrane transport"/>
    <property type="evidence" value="ECO:0007669"/>
    <property type="project" value="InterPro"/>
</dbReference>
<dbReference type="CDD" id="cd07042">
    <property type="entry name" value="STAS_SulP_like_sulfate_transporter"/>
    <property type="match status" value="1"/>
</dbReference>
<name>A0A1X7C0V7_9BACT</name>
<proteinExistence type="predicted"/>
<dbReference type="InterPro" id="IPR002645">
    <property type="entry name" value="STAS_dom"/>
</dbReference>
<gene>
    <name evidence="7" type="ORF">SAMN06295933_0098</name>
</gene>
<feature type="transmembrane region" description="Helical" evidence="5">
    <location>
        <begin position="118"/>
        <end position="139"/>
    </location>
</feature>
<sequence>MSNVLKVGFKPTALMGDVFGGLTAGIIALPLALAFGVASGAGAAAGLYGAIILGFFAAILGGTPTQVSGPTGPMTVVTATAIAAFAGDFQSVCMVVVLAGIIQIIFGVCRLGGFVRFIPYPVISGFMTGIGVIIILLQIEPILGSAGIGSPLMAIVHMPEAIANVSLPSLSLAVATMVIVFKIPPRITRVVPSPLIALVGMTAIAGIFNLPVHTIGEIPSGLPEFHFPSINLAQWSSIAGTAFALALLGTIDSLLTSIVADSVTKDHHDSNRELIGQGIGNALCGFMGGLPGAGATMRTVVNIKAGGRTRLSGVIHSLVLLLILVGAGPLASHIPLAVLSGILVKVGVDILDYRLLRLVRKIPREDLMVMVTVFGVTVFVDLIVAVALGVTLAAIMTTWRIASHTSISILDAGAGKENSVSEREIQEDSNFRIRVVTINGPFFFGTTSQMTDKVERLLGTRIVVVDCMSVPFIDISAVFALSEMVEKLRDVDIRVVIALQDGMCKRMRELGLIQVVGEENVFKSQGSALQMAQMLLDEEDDDS</sequence>
<dbReference type="SUPFAM" id="SSF52091">
    <property type="entry name" value="SpoIIaa-like"/>
    <property type="match status" value="1"/>
</dbReference>
<evidence type="ECO:0000256" key="2">
    <source>
        <dbReference type="ARBA" id="ARBA00022692"/>
    </source>
</evidence>
<comment type="subcellular location">
    <subcellularLocation>
        <location evidence="1">Membrane</location>
        <topology evidence="1">Multi-pass membrane protein</topology>
    </subcellularLocation>
</comment>
<dbReference type="GO" id="GO:0016020">
    <property type="term" value="C:membrane"/>
    <property type="evidence" value="ECO:0007669"/>
    <property type="project" value="UniProtKB-SubCell"/>
</dbReference>
<keyword evidence="3 5" id="KW-1133">Transmembrane helix</keyword>
<feature type="domain" description="STAS" evidence="6">
    <location>
        <begin position="433"/>
        <end position="532"/>
    </location>
</feature>
<dbReference type="InterPro" id="IPR001902">
    <property type="entry name" value="SLC26A/SulP_fam"/>
</dbReference>
<dbReference type="PROSITE" id="PS50801">
    <property type="entry name" value="STAS"/>
    <property type="match status" value="1"/>
</dbReference>
<dbReference type="PANTHER" id="PTHR11814">
    <property type="entry name" value="SULFATE TRANSPORTER"/>
    <property type="match status" value="1"/>
</dbReference>
<evidence type="ECO:0000259" key="6">
    <source>
        <dbReference type="PROSITE" id="PS50801"/>
    </source>
</evidence>
<feature type="transmembrane region" description="Helical" evidence="5">
    <location>
        <begin position="82"/>
        <end position="106"/>
    </location>
</feature>
<keyword evidence="4 5" id="KW-0472">Membrane</keyword>
<dbReference type="AlphaFoldDB" id="A0A1X7C0V7"/>
<dbReference type="STRING" id="1519643.SAMN06295933_0098"/>
<dbReference type="InterPro" id="IPR011547">
    <property type="entry name" value="SLC26A/SulP_dom"/>
</dbReference>
<dbReference type="InterPro" id="IPR036513">
    <property type="entry name" value="STAS_dom_sf"/>
</dbReference>
<dbReference type="Pfam" id="PF01740">
    <property type="entry name" value="STAS"/>
    <property type="match status" value="1"/>
</dbReference>
<organism evidence="7 8">
    <name type="scientific">Desulfovibrio gilichinskyi</name>
    <dbReference type="NCBI Taxonomy" id="1519643"/>
    <lineage>
        <taxon>Bacteria</taxon>
        <taxon>Pseudomonadati</taxon>
        <taxon>Thermodesulfobacteriota</taxon>
        <taxon>Desulfovibrionia</taxon>
        <taxon>Desulfovibrionales</taxon>
        <taxon>Desulfovibrionaceae</taxon>
        <taxon>Desulfovibrio</taxon>
    </lineage>
</organism>
<evidence type="ECO:0000256" key="1">
    <source>
        <dbReference type="ARBA" id="ARBA00004141"/>
    </source>
</evidence>
<keyword evidence="2 5" id="KW-0812">Transmembrane</keyword>
<dbReference type="RefSeq" id="WP_085096761.1">
    <property type="nucleotide sequence ID" value="NZ_FWZU01000001.1"/>
</dbReference>
<dbReference type="EMBL" id="FWZU01000001">
    <property type="protein sequence ID" value="SME87976.1"/>
    <property type="molecule type" value="Genomic_DNA"/>
</dbReference>